<feature type="transmembrane region" description="Helical" evidence="8">
    <location>
        <begin position="190"/>
        <end position="213"/>
    </location>
</feature>
<evidence type="ECO:0000313" key="9">
    <source>
        <dbReference type="EMBL" id="TCL74279.1"/>
    </source>
</evidence>
<gene>
    <name evidence="9" type="ORF">EDC14_1004217</name>
</gene>
<dbReference type="AlphaFoldDB" id="A0A4R1S568"/>
<keyword evidence="6 8" id="KW-0472">Membrane</keyword>
<keyword evidence="3" id="KW-1003">Cell membrane</keyword>
<dbReference type="NCBIfam" id="TIGR01065">
    <property type="entry name" value="hlyIII"/>
    <property type="match status" value="1"/>
</dbReference>
<evidence type="ECO:0000256" key="7">
    <source>
        <dbReference type="PIRSR" id="PIRSR604254-1"/>
    </source>
</evidence>
<feature type="binding site" evidence="7">
    <location>
        <position position="195"/>
    </location>
    <ligand>
        <name>Zn(2+)</name>
        <dbReference type="ChEBI" id="CHEBI:29105"/>
    </ligand>
</feature>
<evidence type="ECO:0000313" key="10">
    <source>
        <dbReference type="Proteomes" id="UP000295008"/>
    </source>
</evidence>
<feature type="binding site" evidence="7">
    <location>
        <position position="191"/>
    </location>
    <ligand>
        <name>Zn(2+)</name>
        <dbReference type="ChEBI" id="CHEBI:29105"/>
    </ligand>
</feature>
<evidence type="ECO:0000256" key="8">
    <source>
        <dbReference type="SAM" id="Phobius"/>
    </source>
</evidence>
<feature type="transmembrane region" description="Helical" evidence="8">
    <location>
        <begin position="76"/>
        <end position="98"/>
    </location>
</feature>
<proteinExistence type="inferred from homology"/>
<feature type="transmembrane region" description="Helical" evidence="8">
    <location>
        <begin position="130"/>
        <end position="151"/>
    </location>
</feature>
<evidence type="ECO:0000256" key="2">
    <source>
        <dbReference type="ARBA" id="ARBA00008488"/>
    </source>
</evidence>
<dbReference type="RefSeq" id="WP_132013265.1">
    <property type="nucleotide sequence ID" value="NZ_SLUN01000004.1"/>
</dbReference>
<accession>A0A4R1S568</accession>
<dbReference type="InterPro" id="IPR004254">
    <property type="entry name" value="AdipoR/HlyIII-related"/>
</dbReference>
<organism evidence="9 10">
    <name type="scientific">Hydrogenispora ethanolica</name>
    <dbReference type="NCBI Taxonomy" id="1082276"/>
    <lineage>
        <taxon>Bacteria</taxon>
        <taxon>Bacillati</taxon>
        <taxon>Bacillota</taxon>
        <taxon>Hydrogenispora</taxon>
    </lineage>
</organism>
<feature type="binding site" evidence="7">
    <location>
        <position position="62"/>
    </location>
    <ligand>
        <name>Zn(2+)</name>
        <dbReference type="ChEBI" id="CHEBI:29105"/>
    </ligand>
</feature>
<evidence type="ECO:0000256" key="4">
    <source>
        <dbReference type="ARBA" id="ARBA00022692"/>
    </source>
</evidence>
<evidence type="ECO:0000256" key="3">
    <source>
        <dbReference type="ARBA" id="ARBA00022475"/>
    </source>
</evidence>
<keyword evidence="4 8" id="KW-0812">Transmembrane</keyword>
<dbReference type="PANTHER" id="PTHR20855:SF3">
    <property type="entry name" value="LD03007P"/>
    <property type="match status" value="1"/>
</dbReference>
<sequence>MVKTLKDPLSGLIHCIGTILSVAGLVLLVERGMALDSAWRVASFAIFGVSLILLYTASTLYHWLPLSERGTKLLRKFDHVMIFVLIAGTYTPLCLVALRGPWGWSLFGCVWGLALLGMGFKIIWFNTYRWLSTAIYIGMGWLAVVAVWPLVQRVPLAGLGWMLAGGVFYTVGAVIYGLKRPDPWPKVFGFHEIFHIFVLLGSISHFWLIYHYIALL</sequence>
<evidence type="ECO:0000256" key="1">
    <source>
        <dbReference type="ARBA" id="ARBA00004651"/>
    </source>
</evidence>
<comment type="caution">
    <text evidence="9">The sequence shown here is derived from an EMBL/GenBank/DDBJ whole genome shotgun (WGS) entry which is preliminary data.</text>
</comment>
<evidence type="ECO:0000256" key="6">
    <source>
        <dbReference type="ARBA" id="ARBA00023136"/>
    </source>
</evidence>
<feature type="transmembrane region" description="Helical" evidence="8">
    <location>
        <begin position="41"/>
        <end position="64"/>
    </location>
</feature>
<dbReference type="GO" id="GO:0046872">
    <property type="term" value="F:metal ion binding"/>
    <property type="evidence" value="ECO:0007669"/>
    <property type="project" value="UniProtKB-KW"/>
</dbReference>
<dbReference type="GO" id="GO:0005886">
    <property type="term" value="C:plasma membrane"/>
    <property type="evidence" value="ECO:0007669"/>
    <property type="project" value="UniProtKB-SubCell"/>
</dbReference>
<dbReference type="PANTHER" id="PTHR20855">
    <property type="entry name" value="ADIPOR/PROGESTIN RECEPTOR-RELATED"/>
    <property type="match status" value="1"/>
</dbReference>
<evidence type="ECO:0000256" key="5">
    <source>
        <dbReference type="ARBA" id="ARBA00022989"/>
    </source>
</evidence>
<dbReference type="EMBL" id="SLUN01000004">
    <property type="protein sequence ID" value="TCL74279.1"/>
    <property type="molecule type" value="Genomic_DNA"/>
</dbReference>
<dbReference type="Proteomes" id="UP000295008">
    <property type="component" value="Unassembled WGS sequence"/>
</dbReference>
<comment type="subcellular location">
    <subcellularLocation>
        <location evidence="1">Cell membrane</location>
        <topology evidence="1">Multi-pass membrane protein</topology>
    </subcellularLocation>
</comment>
<keyword evidence="10" id="KW-1185">Reference proteome</keyword>
<feature type="transmembrane region" description="Helical" evidence="8">
    <location>
        <begin position="157"/>
        <end position="178"/>
    </location>
</feature>
<dbReference type="OrthoDB" id="9813689at2"/>
<dbReference type="GO" id="GO:0140911">
    <property type="term" value="F:pore-forming activity"/>
    <property type="evidence" value="ECO:0007669"/>
    <property type="project" value="InterPro"/>
</dbReference>
<name>A0A4R1S568_HYDET</name>
<keyword evidence="5 8" id="KW-1133">Transmembrane helix</keyword>
<keyword evidence="7" id="KW-0479">Metal-binding</keyword>
<protein>
    <submittedName>
        <fullName evidence="9">Hemolysin III</fullName>
    </submittedName>
</protein>
<feature type="transmembrane region" description="Helical" evidence="8">
    <location>
        <begin position="104"/>
        <end position="123"/>
    </location>
</feature>
<feature type="transmembrane region" description="Helical" evidence="8">
    <location>
        <begin position="12"/>
        <end position="29"/>
    </location>
</feature>
<dbReference type="InterPro" id="IPR005744">
    <property type="entry name" value="Hy-lIII"/>
</dbReference>
<dbReference type="Pfam" id="PF03006">
    <property type="entry name" value="HlyIII"/>
    <property type="match status" value="1"/>
</dbReference>
<keyword evidence="7" id="KW-0862">Zinc</keyword>
<comment type="similarity">
    <text evidence="2">Belongs to the UPF0073 (Hly-III) family.</text>
</comment>
<reference evidence="9 10" key="1">
    <citation type="submission" date="2019-03" db="EMBL/GenBank/DDBJ databases">
        <title>Genomic Encyclopedia of Type Strains, Phase IV (KMG-IV): sequencing the most valuable type-strain genomes for metagenomic binning, comparative biology and taxonomic classification.</title>
        <authorList>
            <person name="Goeker M."/>
        </authorList>
    </citation>
    <scope>NUCLEOTIDE SEQUENCE [LARGE SCALE GENOMIC DNA]</scope>
    <source>
        <strain evidence="9 10">LX-B</strain>
    </source>
</reference>